<dbReference type="InterPro" id="IPR008969">
    <property type="entry name" value="CarboxyPept-like_regulatory"/>
</dbReference>
<name>A0A2G1VT79_9FLAO</name>
<comment type="caution">
    <text evidence="2">The sequence shown here is derived from an EMBL/GenBank/DDBJ whole genome shotgun (WGS) entry which is preliminary data.</text>
</comment>
<dbReference type="OrthoDB" id="603275at2"/>
<reference evidence="2 3" key="1">
    <citation type="submission" date="2017-08" db="EMBL/GenBank/DDBJ databases">
        <title>The whole genome shortgun sequences of strain Leeuwenhoekiella nanhaiensis G18 from the South China Sea.</title>
        <authorList>
            <person name="Liu Q."/>
        </authorList>
    </citation>
    <scope>NUCLEOTIDE SEQUENCE [LARGE SCALE GENOMIC DNA]</scope>
    <source>
        <strain evidence="2 3">G18</strain>
    </source>
</reference>
<feature type="chain" id="PRO_5013572103" evidence="1">
    <location>
        <begin position="18"/>
        <end position="901"/>
    </location>
</feature>
<sequence>MKYIFTFFLLLSLTAKAQSVRVSGTVKDSIGTPLELANVIATRADTGEMESYAISNSEGRYQFNLPAGAGYSLVASFLGLAPTTKELTIAKDAADIDLDFVLMPAANQLDDVEIVYEMPVVVRGDTIVYNTDSFTNGTEQKLGDVLKKLPGVTVDEDGQIQVEGQTVSKVMIEGKDFFDGSSKLAVKNIPADALKKVEVLKNYNEVDQMRGLGNDQNNVAINLKLKEGKKNFWFGEVQGGIGDGGETRYLGSAKLFYYSPKGSINIIGNTNNTGDVPFTFRDYFNFTGGFRNFNQRGGTSFNISDSGLGFLVTQNNRAQMIETNFAAANFSYEASDAWDLSGFTLFSDNSTDFMQRSLRNYIATEATELNSETSNQSNQLAMAKFSSIYKPNDKLQIDYDVLAKKSQQFEMTDALSIFTDEDGIVNNPITEQKDNDPFSLNQNLNAYYTLDDKNIFAGFVQHLYQNEDPFYNAVVSQQPFTAILPLDTLQSKTRFDINQDKLIKTSKLDSKIDYYYVINDKSNINLTVGTTQSRQDFNSGIFQILEDGTVNNFVGDTLNNEVTFKFSDVFVGAHYKFKTGIFTITPGLTLHRYDVSSVQLGRETSSNQYKLLPDLFAIAQFKQSESLRLNYQMTADYTDVNNFAEGYVFNNYNRMFRGNRDIENAIFHTASLNYFNFNMFNFTNLNGGVSYTRRIDAIKSQTAINSINQASSPINSNFVDEVLSANGRFQKTFRKWKANLSGNVSYSELNNIVNNEPALSQNFTQNYTASVETNFKNAPNFEVGYNRSINNYQNGNSDRTFFTDRPFANIDVRFLKGFTFTADWSYYNYFDKDDSVQNEYSFFEASLRYQKPESKWEFRLDGTNLLNVDSLNNDSFNENFNTTTEYFVMPRIVMLSVRYNL</sequence>
<accession>A0A2G1VT79</accession>
<dbReference type="Pfam" id="PF13620">
    <property type="entry name" value="CarboxypepD_reg"/>
    <property type="match status" value="1"/>
</dbReference>
<keyword evidence="1" id="KW-0732">Signal</keyword>
<protein>
    <submittedName>
        <fullName evidence="2">TonB-dependent receptor</fullName>
    </submittedName>
</protein>
<evidence type="ECO:0000313" key="2">
    <source>
        <dbReference type="EMBL" id="PHQ29982.1"/>
    </source>
</evidence>
<keyword evidence="2" id="KW-0675">Receptor</keyword>
<feature type="signal peptide" evidence="1">
    <location>
        <begin position="1"/>
        <end position="17"/>
    </location>
</feature>
<proteinExistence type="predicted"/>
<evidence type="ECO:0000256" key="1">
    <source>
        <dbReference type="SAM" id="SignalP"/>
    </source>
</evidence>
<gene>
    <name evidence="2" type="ORF">CJ305_08445</name>
</gene>
<dbReference type="Gene3D" id="2.60.40.1120">
    <property type="entry name" value="Carboxypeptidase-like, regulatory domain"/>
    <property type="match status" value="1"/>
</dbReference>
<keyword evidence="3" id="KW-1185">Reference proteome</keyword>
<evidence type="ECO:0000313" key="3">
    <source>
        <dbReference type="Proteomes" id="UP000229433"/>
    </source>
</evidence>
<organism evidence="2 3">
    <name type="scientific">Leeuwenhoekiella nanhaiensis</name>
    <dbReference type="NCBI Taxonomy" id="1655491"/>
    <lineage>
        <taxon>Bacteria</taxon>
        <taxon>Pseudomonadati</taxon>
        <taxon>Bacteroidota</taxon>
        <taxon>Flavobacteriia</taxon>
        <taxon>Flavobacteriales</taxon>
        <taxon>Flavobacteriaceae</taxon>
        <taxon>Leeuwenhoekiella</taxon>
    </lineage>
</organism>
<dbReference type="SUPFAM" id="SSF49464">
    <property type="entry name" value="Carboxypeptidase regulatory domain-like"/>
    <property type="match status" value="1"/>
</dbReference>
<dbReference type="EMBL" id="NQXA01000003">
    <property type="protein sequence ID" value="PHQ29982.1"/>
    <property type="molecule type" value="Genomic_DNA"/>
</dbReference>
<dbReference type="RefSeq" id="WP_099645823.1">
    <property type="nucleotide sequence ID" value="NZ_KZ319289.1"/>
</dbReference>
<dbReference type="Proteomes" id="UP000229433">
    <property type="component" value="Unassembled WGS sequence"/>
</dbReference>
<dbReference type="AlphaFoldDB" id="A0A2G1VT79"/>
<dbReference type="SUPFAM" id="SSF56935">
    <property type="entry name" value="Porins"/>
    <property type="match status" value="1"/>
</dbReference>